<dbReference type="InterPro" id="IPR036390">
    <property type="entry name" value="WH_DNA-bd_sf"/>
</dbReference>
<name>A0ABQ0N127_9GAMM</name>
<evidence type="ECO:0000256" key="2">
    <source>
        <dbReference type="ARBA" id="ARBA00023125"/>
    </source>
</evidence>
<dbReference type="EMBL" id="BDQM01000042">
    <property type="protein sequence ID" value="GAW97706.1"/>
    <property type="molecule type" value="Genomic_DNA"/>
</dbReference>
<evidence type="ECO:0000313" key="6">
    <source>
        <dbReference type="Proteomes" id="UP000197068"/>
    </source>
</evidence>
<keyword evidence="1" id="KW-0805">Transcription regulation</keyword>
<evidence type="ECO:0000259" key="4">
    <source>
        <dbReference type="PROSITE" id="PS51063"/>
    </source>
</evidence>
<dbReference type="InterPro" id="IPR014710">
    <property type="entry name" value="RmlC-like_jellyroll"/>
</dbReference>
<evidence type="ECO:0000256" key="1">
    <source>
        <dbReference type="ARBA" id="ARBA00023015"/>
    </source>
</evidence>
<dbReference type="InterPro" id="IPR012318">
    <property type="entry name" value="HTH_CRP"/>
</dbReference>
<sequence>MSNKTIIDDIVWPCELSLSLKKSLLSIASIKHGVTSLGGSPKHPFCSDICYLFEGVAVLCTSTPNTSTTVGGVIGPQDWIGVGSMDESDRPIYTTEEIVPVVLMAFPNKLLLNLAEQDSEVFKFLFYIAQALLKKWTQAAATVIHDKEMRIVYSLLELLVLHPKKGDVIPPIKISQQQLALLSGLSRHRVNEVLKELEIAEEIEIARGSLRIINLPKLAARLNNLNVSLRDPRQFISEY</sequence>
<dbReference type="Pfam" id="PF13545">
    <property type="entry name" value="HTH_Crp_2"/>
    <property type="match status" value="1"/>
</dbReference>
<evidence type="ECO:0000313" key="5">
    <source>
        <dbReference type="EMBL" id="GAW97706.1"/>
    </source>
</evidence>
<dbReference type="RefSeq" id="WP_057181372.1">
    <property type="nucleotide sequence ID" value="NZ_BDQM01000042.1"/>
</dbReference>
<organism evidence="5 6">
    <name type="scientific">Colwellia marinimaniae</name>
    <dbReference type="NCBI Taxonomy" id="1513592"/>
    <lineage>
        <taxon>Bacteria</taxon>
        <taxon>Pseudomonadati</taxon>
        <taxon>Pseudomonadota</taxon>
        <taxon>Gammaproteobacteria</taxon>
        <taxon>Alteromonadales</taxon>
        <taxon>Colwelliaceae</taxon>
        <taxon>Colwellia</taxon>
    </lineage>
</organism>
<dbReference type="PROSITE" id="PS51063">
    <property type="entry name" value="HTH_CRP_2"/>
    <property type="match status" value="1"/>
</dbReference>
<dbReference type="Proteomes" id="UP000197068">
    <property type="component" value="Unassembled WGS sequence"/>
</dbReference>
<protein>
    <submittedName>
        <fullName evidence="5">Crp/Fnr family transcriptional regulator</fullName>
    </submittedName>
</protein>
<dbReference type="SUPFAM" id="SSF51206">
    <property type="entry name" value="cAMP-binding domain-like"/>
    <property type="match status" value="1"/>
</dbReference>
<keyword evidence="2" id="KW-0238">DNA-binding</keyword>
<dbReference type="InterPro" id="IPR018490">
    <property type="entry name" value="cNMP-bd_dom_sf"/>
</dbReference>
<keyword evidence="3" id="KW-0804">Transcription</keyword>
<feature type="domain" description="HTH crp-type" evidence="4">
    <location>
        <begin position="145"/>
        <end position="216"/>
    </location>
</feature>
<accession>A0ABQ0N127</accession>
<keyword evidence="6" id="KW-1185">Reference proteome</keyword>
<dbReference type="Gene3D" id="2.60.120.10">
    <property type="entry name" value="Jelly Rolls"/>
    <property type="match status" value="1"/>
</dbReference>
<comment type="caution">
    <text evidence="5">The sequence shown here is derived from an EMBL/GenBank/DDBJ whole genome shotgun (WGS) entry which is preliminary data.</text>
</comment>
<proteinExistence type="predicted"/>
<evidence type="ECO:0000256" key="3">
    <source>
        <dbReference type="ARBA" id="ARBA00023163"/>
    </source>
</evidence>
<gene>
    <name evidence="5" type="ORF">MTCD1_03346</name>
</gene>
<reference evidence="5 6" key="1">
    <citation type="submission" date="2017-06" db="EMBL/GenBank/DDBJ databases">
        <title>Whole Genome Sequences of Colwellia marinimaniae MTCD1.</title>
        <authorList>
            <person name="Kusumoto H."/>
            <person name="Inoue M."/>
            <person name="Tanikawa K."/>
            <person name="Maeji H."/>
            <person name="Cameron J.H."/>
            <person name="Bartlett D.H."/>
        </authorList>
    </citation>
    <scope>NUCLEOTIDE SEQUENCE [LARGE SCALE GENOMIC DNA]</scope>
    <source>
        <strain evidence="5 6">MTCD1</strain>
    </source>
</reference>
<dbReference type="SUPFAM" id="SSF46785">
    <property type="entry name" value="Winged helix' DNA-binding domain"/>
    <property type="match status" value="1"/>
</dbReference>